<protein>
    <recommendedName>
        <fullName evidence="4">Insulin-like domain-containing protein</fullName>
    </recommendedName>
</protein>
<evidence type="ECO:0000259" key="4">
    <source>
        <dbReference type="SMART" id="SM00078"/>
    </source>
</evidence>
<accession>A0A672YIW7</accession>
<dbReference type="PANTHER" id="PTHR46845:SF2">
    <property type="entry name" value="INSULIN-LIKE GROWTH FACTOR 3"/>
    <property type="match status" value="1"/>
</dbReference>
<dbReference type="AlphaFoldDB" id="A0A672YIW7"/>
<reference evidence="5" key="3">
    <citation type="submission" date="2025-09" db="UniProtKB">
        <authorList>
            <consortium name="Ensembl"/>
        </authorList>
    </citation>
    <scope>IDENTIFICATION</scope>
</reference>
<dbReference type="GO" id="GO:0043066">
    <property type="term" value="P:negative regulation of apoptotic process"/>
    <property type="evidence" value="ECO:0007669"/>
    <property type="project" value="TreeGrafter"/>
</dbReference>
<evidence type="ECO:0000256" key="1">
    <source>
        <dbReference type="ARBA" id="ARBA00009034"/>
    </source>
</evidence>
<feature type="region of interest" description="Disordered" evidence="3">
    <location>
        <begin position="141"/>
        <end position="175"/>
    </location>
</feature>
<dbReference type="GO" id="GO:0008284">
    <property type="term" value="P:positive regulation of cell population proliferation"/>
    <property type="evidence" value="ECO:0007669"/>
    <property type="project" value="TreeGrafter"/>
</dbReference>
<evidence type="ECO:0000313" key="5">
    <source>
        <dbReference type="Ensembl" id="ENSSORP00005004499.1"/>
    </source>
</evidence>
<dbReference type="GO" id="GO:0005159">
    <property type="term" value="F:insulin-like growth factor receptor binding"/>
    <property type="evidence" value="ECO:0007669"/>
    <property type="project" value="TreeGrafter"/>
</dbReference>
<dbReference type="Proteomes" id="UP000472271">
    <property type="component" value="Chromosome 7"/>
</dbReference>
<organism evidence="5 6">
    <name type="scientific">Sphaeramia orbicularis</name>
    <name type="common">orbiculate cardinalfish</name>
    <dbReference type="NCBI Taxonomy" id="375764"/>
    <lineage>
        <taxon>Eukaryota</taxon>
        <taxon>Metazoa</taxon>
        <taxon>Chordata</taxon>
        <taxon>Craniata</taxon>
        <taxon>Vertebrata</taxon>
        <taxon>Euteleostomi</taxon>
        <taxon>Actinopterygii</taxon>
        <taxon>Neopterygii</taxon>
        <taxon>Teleostei</taxon>
        <taxon>Neoteleostei</taxon>
        <taxon>Acanthomorphata</taxon>
        <taxon>Gobiaria</taxon>
        <taxon>Kurtiformes</taxon>
        <taxon>Apogonoidei</taxon>
        <taxon>Apogonidae</taxon>
        <taxon>Apogoninae</taxon>
        <taxon>Sphaeramia</taxon>
    </lineage>
</organism>
<proteinExistence type="inferred from homology"/>
<dbReference type="GO" id="GO:0051897">
    <property type="term" value="P:positive regulation of phosphatidylinositol 3-kinase/protein kinase B signal transduction"/>
    <property type="evidence" value="ECO:0007669"/>
    <property type="project" value="TreeGrafter"/>
</dbReference>
<evidence type="ECO:0000313" key="6">
    <source>
        <dbReference type="Proteomes" id="UP000472271"/>
    </source>
</evidence>
<dbReference type="PANTHER" id="PTHR46845">
    <property type="entry name" value="INSULIN-LIKE GROWTH FACTOR I"/>
    <property type="match status" value="1"/>
</dbReference>
<feature type="region of interest" description="Disordered" evidence="3">
    <location>
        <begin position="104"/>
        <end position="123"/>
    </location>
</feature>
<dbReference type="SUPFAM" id="SSF56994">
    <property type="entry name" value="Insulin-like"/>
    <property type="match status" value="1"/>
</dbReference>
<keyword evidence="2" id="KW-1015">Disulfide bond</keyword>
<dbReference type="Ensembl" id="ENSSORT00005004633.1">
    <property type="protein sequence ID" value="ENSSORP00005004499.1"/>
    <property type="gene ID" value="ENSSORG00005002695.1"/>
</dbReference>
<dbReference type="SMART" id="SM00078">
    <property type="entry name" value="IlGF"/>
    <property type="match status" value="1"/>
</dbReference>
<dbReference type="InterPro" id="IPR016179">
    <property type="entry name" value="Insulin-like"/>
</dbReference>
<gene>
    <name evidence="5" type="primary">igf3</name>
</gene>
<keyword evidence="6" id="KW-1185">Reference proteome</keyword>
<feature type="compositionally biased region" description="Basic residues" evidence="3">
    <location>
        <begin position="152"/>
        <end position="175"/>
    </location>
</feature>
<dbReference type="GO" id="GO:0048009">
    <property type="term" value="P:insulin-like growth factor receptor signaling pathway"/>
    <property type="evidence" value="ECO:0007669"/>
    <property type="project" value="TreeGrafter"/>
</dbReference>
<dbReference type="Gene3D" id="1.10.100.10">
    <property type="entry name" value="Insulin-like"/>
    <property type="match status" value="1"/>
</dbReference>
<name>A0A672YIW7_9TELE</name>
<dbReference type="GO" id="GO:0005179">
    <property type="term" value="F:hormone activity"/>
    <property type="evidence" value="ECO:0007669"/>
    <property type="project" value="InterPro"/>
</dbReference>
<feature type="domain" description="Insulin-like" evidence="4">
    <location>
        <begin position="41"/>
        <end position="100"/>
    </location>
</feature>
<evidence type="ECO:0000256" key="2">
    <source>
        <dbReference type="ARBA" id="ARBA00023157"/>
    </source>
</evidence>
<dbReference type="GO" id="GO:0008283">
    <property type="term" value="P:cell population proliferation"/>
    <property type="evidence" value="ECO:0007669"/>
    <property type="project" value="TreeGrafter"/>
</dbReference>
<feature type="compositionally biased region" description="Low complexity" evidence="3">
    <location>
        <begin position="108"/>
        <end position="123"/>
    </location>
</feature>
<dbReference type="InterPro" id="IPR036438">
    <property type="entry name" value="Insulin-like_sf"/>
</dbReference>
<comment type="similarity">
    <text evidence="1">Belongs to the insulin family.</text>
</comment>
<reference evidence="5" key="1">
    <citation type="submission" date="2019-06" db="EMBL/GenBank/DDBJ databases">
        <authorList>
            <consortium name="Wellcome Sanger Institute Data Sharing"/>
        </authorList>
    </citation>
    <scope>NUCLEOTIDE SEQUENCE [LARGE SCALE GENOMIC DNA]</scope>
</reference>
<evidence type="ECO:0000256" key="3">
    <source>
        <dbReference type="SAM" id="MobiDB-lite"/>
    </source>
</evidence>
<dbReference type="InParanoid" id="A0A672YIW7"/>
<sequence>KCSLCVLRALPCPPQALCVRICVFYCTMCLASWPLSTEAARRRCGSDLLSDLLFVCGDRGIYIGRGTWSGYGARPRGKKGIVDQCCRSGGCDLHHLEKYCAKPKTRSQQHTTTSPSTTTKPQTSTHLDLFEALLQNKLLETLGAPNSPKRDSYRKKTHNSRQQKNRYSSSRRRRNIKHTAKMTETSTSLLQRVTMQE</sequence>
<dbReference type="Pfam" id="PF00049">
    <property type="entry name" value="Insulin"/>
    <property type="match status" value="1"/>
</dbReference>
<dbReference type="GO" id="GO:0005615">
    <property type="term" value="C:extracellular space"/>
    <property type="evidence" value="ECO:0007669"/>
    <property type="project" value="TreeGrafter"/>
</dbReference>
<reference evidence="5" key="2">
    <citation type="submission" date="2025-08" db="UniProtKB">
        <authorList>
            <consortium name="Ensembl"/>
        </authorList>
    </citation>
    <scope>IDENTIFICATION</scope>
</reference>